<dbReference type="PANTHER" id="PTHR43301:SF3">
    <property type="entry name" value="ARABINAN ENDO-1,5-ALPHA-L-ARABINOSIDASE A-RELATED"/>
    <property type="match status" value="1"/>
</dbReference>
<comment type="pathway">
    <text evidence="1">Glycan metabolism; L-arabinan degradation.</text>
</comment>
<dbReference type="Pfam" id="PF04616">
    <property type="entry name" value="Glyco_hydro_43"/>
    <property type="match status" value="1"/>
</dbReference>
<keyword evidence="7" id="KW-0732">Signal</keyword>
<evidence type="ECO:0000256" key="3">
    <source>
        <dbReference type="ARBA" id="ARBA00022801"/>
    </source>
</evidence>
<dbReference type="EMBL" id="DXAJ01000036">
    <property type="protein sequence ID" value="HJA02233.1"/>
    <property type="molecule type" value="Genomic_DNA"/>
</dbReference>
<dbReference type="InterPro" id="IPR006710">
    <property type="entry name" value="Glyco_hydro_43"/>
</dbReference>
<feature type="chain" id="PRO_5039095493" evidence="7">
    <location>
        <begin position="23"/>
        <end position="656"/>
    </location>
</feature>
<dbReference type="InterPro" id="IPR032291">
    <property type="entry name" value="Abn2_C"/>
</dbReference>
<dbReference type="InterPro" id="IPR050727">
    <property type="entry name" value="GH43_arabinanases"/>
</dbReference>
<protein>
    <submittedName>
        <fullName evidence="9">Family 43 glycosylhydrolase</fullName>
    </submittedName>
</protein>
<evidence type="ECO:0000259" key="8">
    <source>
        <dbReference type="Pfam" id="PF16369"/>
    </source>
</evidence>
<keyword evidence="4" id="KW-0326">Glycosidase</keyword>
<comment type="similarity">
    <text evidence="2">Belongs to the glycosyl hydrolase 43 family.</text>
</comment>
<proteinExistence type="inferred from homology"/>
<name>A0A9D2H086_9FIRM</name>
<comment type="caution">
    <text evidence="9">The sequence shown here is derived from an EMBL/GenBank/DDBJ whole genome shotgun (WGS) entry which is preliminary data.</text>
</comment>
<dbReference type="PANTHER" id="PTHR43301">
    <property type="entry name" value="ARABINAN ENDO-1,5-ALPHA-L-ARABINOSIDASE"/>
    <property type="match status" value="1"/>
</dbReference>
<accession>A0A9D2H086</accession>
<keyword evidence="3" id="KW-0378">Hydrolase</keyword>
<dbReference type="SUPFAM" id="SSF75005">
    <property type="entry name" value="Arabinanase/levansucrase/invertase"/>
    <property type="match status" value="1"/>
</dbReference>
<feature type="signal peptide" evidence="7">
    <location>
        <begin position="1"/>
        <end position="22"/>
    </location>
</feature>
<dbReference type="Gene3D" id="2.40.128.10">
    <property type="match status" value="1"/>
</dbReference>
<dbReference type="InterPro" id="IPR023296">
    <property type="entry name" value="Glyco_hydro_beta-prop_sf"/>
</dbReference>
<evidence type="ECO:0000256" key="1">
    <source>
        <dbReference type="ARBA" id="ARBA00004834"/>
    </source>
</evidence>
<dbReference type="Gene3D" id="2.115.10.20">
    <property type="entry name" value="Glycosyl hydrolase domain, family 43"/>
    <property type="match status" value="1"/>
</dbReference>
<dbReference type="GO" id="GO:0004553">
    <property type="term" value="F:hydrolase activity, hydrolyzing O-glycosyl compounds"/>
    <property type="evidence" value="ECO:0007669"/>
    <property type="project" value="InterPro"/>
</dbReference>
<evidence type="ECO:0000256" key="6">
    <source>
        <dbReference type="PIRSR" id="PIRSR606710-2"/>
    </source>
</evidence>
<dbReference type="Pfam" id="PF16369">
    <property type="entry name" value="GH43_C"/>
    <property type="match status" value="1"/>
</dbReference>
<dbReference type="AlphaFoldDB" id="A0A9D2H086"/>
<gene>
    <name evidence="9" type="ORF">H9797_02490</name>
</gene>
<sequence>MNKLSKVFSLALSSLLALSLLAGCKNGDGEPTAARICFDNLGAGFLSEADTKVIVEGAESVSAVDADGNAVSDPDTVATYDEATGTVTAVSEGVLTLTLKGGDKFRVEVVPAYPTDPGNQYDGTALDYSQGGDLLGGCHDPSLIEVEEDGAPAYYIVSTGWAYGNEIRRSTDLLTWEYLGKTTEKDSIIPQKVEDWIGGTNDTGFVQWWAPDIVAAAGGGYWLYTCCVSNANVDLEGTQYSKACIILMESDTMEPGSFRYKGVLMQSCIPAGTLGLIDVNSIDPQIVYDSDGKMYMAYGSFGTGNWMLELDPKTGLRKDKMYKDDVFYSWQEVRAFRDDAVMYYNNYKSGEEISTEYYGHMISQGAMEAHVIARHDNVTVSDENGVIEEGKTYYYSMHSYNALAVAYQMWGGRSESAAGRYHGIGGSEVFNENAGASSNQGNMYMGSFTWEDKAADSKETNVVMTGHNDLFTTSSGLNVAAYITRTYDYHVVNALGEEDPVFMSQVHQYYLNSFGDLCINPNRYAGEIDRSVSKEELLHFTDGGRFKLVALYNSSNSYGKAVHSTEVVLTEDGKITQNGTQVGSWLMYGDGYIKIAFNSTNVLSGHSPVELVYYGVVRPAWLYEQGRSGFTVTAMSRSGIERNFALFMNSISTIGD</sequence>
<feature type="site" description="Important for catalytic activity, responsible for pKa modulation of the active site Glu and correct orientation of both the proton donor and substrate" evidence="6">
    <location>
        <position position="283"/>
    </location>
</feature>
<evidence type="ECO:0000256" key="5">
    <source>
        <dbReference type="PIRSR" id="PIRSR606710-1"/>
    </source>
</evidence>
<reference evidence="9" key="2">
    <citation type="submission" date="2021-04" db="EMBL/GenBank/DDBJ databases">
        <authorList>
            <person name="Gilroy R."/>
        </authorList>
    </citation>
    <scope>NUCLEOTIDE SEQUENCE</scope>
    <source>
        <strain evidence="9">CHK156-179</strain>
    </source>
</reference>
<evidence type="ECO:0000256" key="4">
    <source>
        <dbReference type="ARBA" id="ARBA00023295"/>
    </source>
</evidence>
<dbReference type="GO" id="GO:0005975">
    <property type="term" value="P:carbohydrate metabolic process"/>
    <property type="evidence" value="ECO:0007669"/>
    <property type="project" value="InterPro"/>
</dbReference>
<evidence type="ECO:0000256" key="2">
    <source>
        <dbReference type="ARBA" id="ARBA00009865"/>
    </source>
</evidence>
<reference evidence="9" key="1">
    <citation type="journal article" date="2021" name="PeerJ">
        <title>Extensive microbial diversity within the chicken gut microbiome revealed by metagenomics and culture.</title>
        <authorList>
            <person name="Gilroy R."/>
            <person name="Ravi A."/>
            <person name="Getino M."/>
            <person name="Pursley I."/>
            <person name="Horton D.L."/>
            <person name="Alikhan N.F."/>
            <person name="Baker D."/>
            <person name="Gharbi K."/>
            <person name="Hall N."/>
            <person name="Watson M."/>
            <person name="Adriaenssens E.M."/>
            <person name="Foster-Nyarko E."/>
            <person name="Jarju S."/>
            <person name="Secka A."/>
            <person name="Antonio M."/>
            <person name="Oren A."/>
            <person name="Chaudhuri R.R."/>
            <person name="La Ragione R."/>
            <person name="Hildebrand F."/>
            <person name="Pallen M.J."/>
        </authorList>
    </citation>
    <scope>NUCLEOTIDE SEQUENCE</scope>
    <source>
        <strain evidence="9">CHK156-179</strain>
    </source>
</reference>
<feature type="active site" description="Proton acceptor" evidence="5">
    <location>
        <position position="140"/>
    </location>
</feature>
<organism evidence="9 10">
    <name type="scientific">Candidatus Gallimonas gallistercoris</name>
    <dbReference type="NCBI Taxonomy" id="2838602"/>
    <lineage>
        <taxon>Bacteria</taxon>
        <taxon>Bacillati</taxon>
        <taxon>Bacillota</taxon>
        <taxon>Clostridia</taxon>
        <taxon>Candidatus Gallimonas</taxon>
    </lineage>
</organism>
<evidence type="ECO:0000313" key="9">
    <source>
        <dbReference type="EMBL" id="HJA02233.1"/>
    </source>
</evidence>
<evidence type="ECO:0000256" key="7">
    <source>
        <dbReference type="SAM" id="SignalP"/>
    </source>
</evidence>
<dbReference type="PROSITE" id="PS51257">
    <property type="entry name" value="PROKAR_LIPOPROTEIN"/>
    <property type="match status" value="1"/>
</dbReference>
<feature type="domain" description="Extracellular endo-alpha-(1-&gt;5)-L-arabinanase C-terminal" evidence="8">
    <location>
        <begin position="521"/>
        <end position="640"/>
    </location>
</feature>
<feature type="active site" description="Proton donor" evidence="5">
    <location>
        <position position="383"/>
    </location>
</feature>
<dbReference type="Proteomes" id="UP000824221">
    <property type="component" value="Unassembled WGS sequence"/>
</dbReference>
<evidence type="ECO:0000313" key="10">
    <source>
        <dbReference type="Proteomes" id="UP000824221"/>
    </source>
</evidence>